<dbReference type="FunFam" id="3.30.420.10:FF:000045">
    <property type="entry name" value="3'-5' exonuclease DinG"/>
    <property type="match status" value="1"/>
</dbReference>
<evidence type="ECO:0000256" key="3">
    <source>
        <dbReference type="ARBA" id="ARBA00022679"/>
    </source>
</evidence>
<evidence type="ECO:0000256" key="2">
    <source>
        <dbReference type="ARBA" id="ARBA00022490"/>
    </source>
</evidence>
<dbReference type="RefSeq" id="WP_073342304.1">
    <property type="nucleotide sequence ID" value="NZ_FQVH01000008.1"/>
</dbReference>
<evidence type="ECO:0000256" key="6">
    <source>
        <dbReference type="ARBA" id="ARBA00022722"/>
    </source>
</evidence>
<comment type="catalytic activity">
    <reaction evidence="10 11">
        <text>DNA(n) + a 2'-deoxyribonucleoside 5'-triphosphate = DNA(n+1) + diphosphate</text>
        <dbReference type="Rhea" id="RHEA:22508"/>
        <dbReference type="Rhea" id="RHEA-COMP:17339"/>
        <dbReference type="Rhea" id="RHEA-COMP:17340"/>
        <dbReference type="ChEBI" id="CHEBI:33019"/>
        <dbReference type="ChEBI" id="CHEBI:61560"/>
        <dbReference type="ChEBI" id="CHEBI:173112"/>
        <dbReference type="EC" id="2.7.7.7"/>
    </reaction>
</comment>
<dbReference type="InterPro" id="IPR003141">
    <property type="entry name" value="Pol/His_phosphatase_N"/>
</dbReference>
<comment type="subcellular location">
    <subcellularLocation>
        <location evidence="11">Cytoplasm</location>
    </subcellularLocation>
</comment>
<dbReference type="GO" id="GO:0008408">
    <property type="term" value="F:3'-5' exonuclease activity"/>
    <property type="evidence" value="ECO:0007669"/>
    <property type="project" value="UniProtKB-UniRule"/>
</dbReference>
<sequence length="1382" mass="156557">MIKGVRFNLADRVLEIDTDGYEDPELLKEDIKKRFHFVREIVVKAPRVLYSSLDECLKCQWGQLLNKLLYKYPIMKEFIKGDYRIVDDKLLITICSRFGLEFVKKKGIDKFISAVLYNYTGSLVKVEFELNESEVVLDNPDIFVELPKKEEKKAQPKQTDDMLILGKPIKNSPIPINQISEEYDEAVIAGNIFDIEERPLKTGKSLLTLKVTDYTDSLYVKMFLDEKNMLVKEKLKKGCWYKFKGFIRYDNFVRDTVMICNDVEIFAYKERVDNAAEKRVELHLHTRMSSMDGVNSAEDLIKRAAQWGHKAIAITDHGVVQAYPEAADAAKKYGIKVIYGIEAYIYDDGIPVVYGSTDDRTLDSEFVVLDIETTGLNSRKDCITEIGAVKIRGKEIVDRFSTFVNPGVKIPDNIVKLTGITDDMVKDAPSVEQVMKEFKAFVGKAVLVAHNAEFDITFIKGKAQMSGIQFDNPVLDTLQLARGMFPDLKNHKLDTVAEFLNVDLKNHHRAVDDAQATADIFIKCLKILQDNGISTLKELNDYFLGKVNNKNESYHAVILVKNMVGLRNLYKLVSKSHLEHYYRKPRIPKSLLNEYREGLILGSACEAGELYRGIINGLDEKKLMRIAQFYDYLEIMPVGNNKFMVKKQIVQSEDNLREINKKIYELGKKLKKIVVATGDVHFLDPQDEVARRILMYGSGFDDADDQAPLYFKTTEEMLEEFSYLGPDIAKEVVIENTNKIADMVEVIKPIPDETYTPKIPGAEEELWEMVMKKAHQIYGDPLPEIVEKRLKRELDSIINHGYAVLYIIAQRLVKKSNDDGYLVGSRGSVGSSLVATMSGITEVNPLPPHYVCPQCKYSEFFTDGSVGSGPDLEDKNCPVCGTLLKKDGFDIPFEVFLGFDGDKEPDIDLNFSGEYQPIAHKYTEELFGKGHVFRAGTIGTLADKTAYGFVKKYIDEHNLKVHAPEVDRLVQACTGVKRTTGQHPGGLMVVPKDNEIYEFTPIQHPADDSSSSVITTHFDYHSLSGRLLKLDILGHDDPTVIRMLEDLTGVDARSIPLDDKDTMRLFTSTEPLGIKPEDIDCEVGTLALPEFGTKFVRQMLVDTQPTTFAELIRISGLSHGTDVWLNNAQDLIRDGIATLKEVICTRDDIMLYLLQKGVEPKLSFKIMENVRKGKGLTDEDIAAMKAKDVPDWFIQSCQKIKYMFPKAHAAAYVMMAFRIAYFKVHYPKEFYATYFTVRADDFDADIVVKGEEEIRRVISQLNNKGNEMTPKEKNMLTILEVALEMYMRGIKLYPVDIYESDAVKFIVKEDGLLAPLNSLAGLGLAAAQNIVKARSEGRFVSIEDLRERAKLSRNVIEILMKHGCLKGMPETSQLSLFDNIYK</sequence>
<keyword evidence="9 11" id="KW-0239">DNA-directed DNA polymerase</keyword>
<dbReference type="SUPFAM" id="SSF160975">
    <property type="entry name" value="AF1531-like"/>
    <property type="match status" value="1"/>
</dbReference>
<feature type="domain" description="Polymerase/histidinol phosphatase N-terminal" evidence="13">
    <location>
        <begin position="280"/>
        <end position="347"/>
    </location>
</feature>
<dbReference type="Pfam" id="PF00929">
    <property type="entry name" value="RNase_T"/>
    <property type="match status" value="1"/>
</dbReference>
<dbReference type="InterPro" id="IPR044923">
    <property type="entry name" value="PolC_middle_finger_sf"/>
</dbReference>
<keyword evidence="15" id="KW-1185">Reference proteome</keyword>
<name>A0A1M4XHN0_9THEO</name>
<reference evidence="14 15" key="1">
    <citation type="submission" date="2016-11" db="EMBL/GenBank/DDBJ databases">
        <authorList>
            <person name="Jaros S."/>
            <person name="Januszkiewicz K."/>
            <person name="Wedrychowicz H."/>
        </authorList>
    </citation>
    <scope>NUCLEOTIDE SEQUENCE [LARGE SCALE GENOMIC DNA]</scope>
    <source>
        <strain evidence="14 15">DSM 17918</strain>
    </source>
</reference>
<dbReference type="EMBL" id="FQVH01000008">
    <property type="protein sequence ID" value="SHE93187.1"/>
    <property type="molecule type" value="Genomic_DNA"/>
</dbReference>
<evidence type="ECO:0000256" key="7">
    <source>
        <dbReference type="ARBA" id="ARBA00022801"/>
    </source>
</evidence>
<evidence type="ECO:0000256" key="4">
    <source>
        <dbReference type="ARBA" id="ARBA00022695"/>
    </source>
</evidence>
<dbReference type="NCBIfam" id="TIGR00573">
    <property type="entry name" value="dnaq"/>
    <property type="match status" value="1"/>
</dbReference>
<keyword evidence="2 11" id="KW-0963">Cytoplasm</keyword>
<keyword evidence="4 11" id="KW-0548">Nucleotidyltransferase</keyword>
<dbReference type="SMART" id="SM00479">
    <property type="entry name" value="EXOIII"/>
    <property type="match status" value="1"/>
</dbReference>
<evidence type="ECO:0000313" key="15">
    <source>
        <dbReference type="Proteomes" id="UP000184088"/>
    </source>
</evidence>
<dbReference type="GO" id="GO:0003887">
    <property type="term" value="F:DNA-directed DNA polymerase activity"/>
    <property type="evidence" value="ECO:0007669"/>
    <property type="project" value="UniProtKB-UniRule"/>
</dbReference>
<dbReference type="GO" id="GO:0006261">
    <property type="term" value="P:DNA-templated DNA replication"/>
    <property type="evidence" value="ECO:0007669"/>
    <property type="project" value="UniProtKB-UniRule"/>
</dbReference>
<dbReference type="InterPro" id="IPR004013">
    <property type="entry name" value="PHP_dom"/>
</dbReference>
<dbReference type="SMART" id="SM00481">
    <property type="entry name" value="POLIIIAc"/>
    <property type="match status" value="1"/>
</dbReference>
<protein>
    <recommendedName>
        <fullName evidence="11">DNA polymerase III PolC-type</fullName>
        <shortName evidence="11">PolIII</shortName>
        <ecNumber evidence="11">2.7.7.7</ecNumber>
    </recommendedName>
</protein>
<dbReference type="Gene3D" id="1.10.150.700">
    <property type="entry name" value="PolC, middle finger domain"/>
    <property type="match status" value="1"/>
</dbReference>
<dbReference type="CDD" id="cd07435">
    <property type="entry name" value="PHP_PolIIIA_POLC"/>
    <property type="match status" value="1"/>
</dbReference>
<proteinExistence type="inferred from homology"/>
<dbReference type="InterPro" id="IPR011708">
    <property type="entry name" value="DNA_pol3_alpha_NTPase_dom"/>
</dbReference>
<dbReference type="InterPro" id="IPR040982">
    <property type="entry name" value="DNA_pol3_finger"/>
</dbReference>
<dbReference type="InterPro" id="IPR013520">
    <property type="entry name" value="Ribonucl_H"/>
</dbReference>
<dbReference type="OrthoDB" id="9804290at2"/>
<dbReference type="Gene3D" id="3.30.1900.20">
    <property type="match status" value="2"/>
</dbReference>
<dbReference type="Gene3D" id="1.10.150.870">
    <property type="match status" value="1"/>
</dbReference>
<keyword evidence="3 11" id="KW-0808">Transferase</keyword>
<evidence type="ECO:0000256" key="8">
    <source>
        <dbReference type="ARBA" id="ARBA00022839"/>
    </source>
</evidence>
<evidence type="ECO:0000256" key="11">
    <source>
        <dbReference type="HAMAP-Rule" id="MF_00356"/>
    </source>
</evidence>
<dbReference type="CDD" id="cd06127">
    <property type="entry name" value="DEDDh"/>
    <property type="match status" value="1"/>
</dbReference>
<evidence type="ECO:0000256" key="10">
    <source>
        <dbReference type="ARBA" id="ARBA00049244"/>
    </source>
</evidence>
<keyword evidence="7 11" id="KW-0378">Hydrolase</keyword>
<dbReference type="Pfam" id="PF07733">
    <property type="entry name" value="DNA_pol3_alpha"/>
    <property type="match status" value="1"/>
</dbReference>
<dbReference type="InterPro" id="IPR036397">
    <property type="entry name" value="RNaseH_sf"/>
</dbReference>
<dbReference type="NCBIfam" id="TIGR01405">
    <property type="entry name" value="polC_Gram_pos"/>
    <property type="match status" value="1"/>
</dbReference>
<dbReference type="Pfam" id="PF02811">
    <property type="entry name" value="PHP"/>
    <property type="match status" value="1"/>
</dbReference>
<dbReference type="Gene3D" id="3.20.20.140">
    <property type="entry name" value="Metal-dependent hydrolases"/>
    <property type="match status" value="2"/>
</dbReference>
<dbReference type="Proteomes" id="UP000184088">
    <property type="component" value="Unassembled WGS sequence"/>
</dbReference>
<dbReference type="InterPro" id="IPR029460">
    <property type="entry name" value="DNAPol_HHH"/>
</dbReference>
<dbReference type="CDD" id="cd04484">
    <property type="entry name" value="polC_OBF"/>
    <property type="match status" value="1"/>
</dbReference>
<dbReference type="NCBIfam" id="NF001688">
    <property type="entry name" value="PRK00448.1"/>
    <property type="match status" value="1"/>
</dbReference>
<evidence type="ECO:0000256" key="5">
    <source>
        <dbReference type="ARBA" id="ARBA00022705"/>
    </source>
</evidence>
<evidence type="ECO:0000313" key="14">
    <source>
        <dbReference type="EMBL" id="SHE93187.1"/>
    </source>
</evidence>
<dbReference type="Gene3D" id="2.40.50.140">
    <property type="entry name" value="Nucleic acid-binding proteins"/>
    <property type="match status" value="1"/>
</dbReference>
<dbReference type="SUPFAM" id="SSF53098">
    <property type="entry name" value="Ribonuclease H-like"/>
    <property type="match status" value="1"/>
</dbReference>
<dbReference type="GO" id="GO:0005737">
    <property type="term" value="C:cytoplasm"/>
    <property type="evidence" value="ECO:0007669"/>
    <property type="project" value="UniProtKB-SubCell"/>
</dbReference>
<evidence type="ECO:0000256" key="9">
    <source>
        <dbReference type="ARBA" id="ARBA00022932"/>
    </source>
</evidence>
<dbReference type="EC" id="2.7.7.7" evidence="11"/>
<evidence type="ECO:0000259" key="13">
    <source>
        <dbReference type="SMART" id="SM00481"/>
    </source>
</evidence>
<feature type="domain" description="Exonuclease" evidence="12">
    <location>
        <begin position="365"/>
        <end position="530"/>
    </location>
</feature>
<dbReference type="Gene3D" id="6.10.140.1510">
    <property type="match status" value="1"/>
</dbReference>
<dbReference type="InterPro" id="IPR006308">
    <property type="entry name" value="Pol_III_a_PolC-type_gram_pos"/>
</dbReference>
<dbReference type="PANTHER" id="PTHR32294">
    <property type="entry name" value="DNA POLYMERASE III SUBUNIT ALPHA"/>
    <property type="match status" value="1"/>
</dbReference>
<accession>A0A1M4XHN0</accession>
<comment type="similarity">
    <text evidence="11">Belongs to the DNA polymerase type-C family. PolC subfamily.</text>
</comment>
<dbReference type="InterPro" id="IPR006054">
    <property type="entry name" value="DnaQ"/>
</dbReference>
<dbReference type="Pfam" id="PF14579">
    <property type="entry name" value="HHH_6"/>
    <property type="match status" value="1"/>
</dbReference>
<dbReference type="Pfam" id="PF17657">
    <property type="entry name" value="DNA_pol3_finger"/>
    <property type="match status" value="1"/>
</dbReference>
<organism evidence="14 15">
    <name type="scientific">Caldanaerobius fijiensis DSM 17918</name>
    <dbReference type="NCBI Taxonomy" id="1121256"/>
    <lineage>
        <taxon>Bacteria</taxon>
        <taxon>Bacillati</taxon>
        <taxon>Bacillota</taxon>
        <taxon>Clostridia</taxon>
        <taxon>Thermoanaerobacterales</taxon>
        <taxon>Thermoanaerobacteraceae</taxon>
        <taxon>Caldanaerobius</taxon>
    </lineage>
</organism>
<keyword evidence="5 11" id="KW-0235">DNA replication</keyword>
<dbReference type="Gene3D" id="3.30.420.10">
    <property type="entry name" value="Ribonuclease H-like superfamily/Ribonuclease H"/>
    <property type="match status" value="1"/>
</dbReference>
<dbReference type="GO" id="GO:0003677">
    <property type="term" value="F:DNA binding"/>
    <property type="evidence" value="ECO:0007669"/>
    <property type="project" value="UniProtKB-UniRule"/>
</dbReference>
<comment type="function">
    <text evidence="1 11">Required for replicative DNA synthesis. This DNA polymerase also exhibits 3' to 5' exonuclease activity.</text>
</comment>
<dbReference type="PANTHER" id="PTHR32294:SF5">
    <property type="entry name" value="DNA POLYMERASE III POLC-TYPE"/>
    <property type="match status" value="1"/>
</dbReference>
<keyword evidence="8 11" id="KW-0269">Exonuclease</keyword>
<dbReference type="STRING" id="1121256.SAMN02746089_01023"/>
<evidence type="ECO:0000256" key="1">
    <source>
        <dbReference type="ARBA" id="ARBA00003452"/>
    </source>
</evidence>
<gene>
    <name evidence="11" type="primary">polC</name>
    <name evidence="14" type="ORF">SAMN02746089_01023</name>
</gene>
<dbReference type="InterPro" id="IPR012340">
    <property type="entry name" value="NA-bd_OB-fold"/>
</dbReference>
<dbReference type="InterPro" id="IPR012337">
    <property type="entry name" value="RNaseH-like_sf"/>
</dbReference>
<dbReference type="InterPro" id="IPR004805">
    <property type="entry name" value="DnaE2/DnaE/PolC"/>
</dbReference>
<evidence type="ECO:0000259" key="12">
    <source>
        <dbReference type="SMART" id="SM00479"/>
    </source>
</evidence>
<dbReference type="HAMAP" id="MF_00356">
    <property type="entry name" value="DNApol_PolC"/>
    <property type="match status" value="1"/>
</dbReference>
<keyword evidence="6 11" id="KW-0540">Nuclease</keyword>